<sequence>MLEKQIKQNWEVTVYHDAWIRGLTAGGCGNHPYQVERISKDLDGESAPRNALILRKRSGVYEYNREVTRRFELDPGVYALIPSTFKAHDEAKFMLRLYTEKPADSGLLEEGDKNELKIFEQFDKDGTSSVDTYELSKLFSALELFKEQQLKTGGNNDAASFTLNEKSNEHFHSSI</sequence>
<dbReference type="InterPro" id="IPR022683">
    <property type="entry name" value="Calpain_III"/>
</dbReference>
<dbReference type="GO" id="GO:0005509">
    <property type="term" value="F:calcium ion binding"/>
    <property type="evidence" value="ECO:0007669"/>
    <property type="project" value="InterPro"/>
</dbReference>
<dbReference type="Gene3D" id="2.60.120.380">
    <property type="match status" value="1"/>
</dbReference>
<dbReference type="PANTHER" id="PTHR10183">
    <property type="entry name" value="CALPAIN"/>
    <property type="match status" value="1"/>
</dbReference>
<evidence type="ECO:0000256" key="1">
    <source>
        <dbReference type="ARBA" id="ARBA00007623"/>
    </source>
</evidence>
<reference evidence="3 4" key="1">
    <citation type="submission" date="2020-06" db="EMBL/GenBank/DDBJ databases">
        <authorList>
            <person name="Li R."/>
            <person name="Bekaert M."/>
        </authorList>
    </citation>
    <scope>NUCLEOTIDE SEQUENCE [LARGE SCALE GENOMIC DNA]</scope>
    <source>
        <strain evidence="4">wild</strain>
    </source>
</reference>
<dbReference type="InterPro" id="IPR036213">
    <property type="entry name" value="Calpain_III_sf"/>
</dbReference>
<dbReference type="InterPro" id="IPR002048">
    <property type="entry name" value="EF_hand_dom"/>
</dbReference>
<dbReference type="InterPro" id="IPR022682">
    <property type="entry name" value="Calpain_domain_III"/>
</dbReference>
<dbReference type="GO" id="GO:0004198">
    <property type="term" value="F:calcium-dependent cysteine-type endopeptidase activity"/>
    <property type="evidence" value="ECO:0007669"/>
    <property type="project" value="InterPro"/>
</dbReference>
<dbReference type="EC" id="3.4.22.-" evidence="3"/>
<accession>A0A6J8DPQ9</accession>
<keyword evidence="3" id="KW-0378">Hydrolase</keyword>
<evidence type="ECO:0000313" key="4">
    <source>
        <dbReference type="Proteomes" id="UP000507470"/>
    </source>
</evidence>
<comment type="similarity">
    <text evidence="1">Belongs to the peptidase C2 family.</text>
</comment>
<feature type="domain" description="EF-hand" evidence="2">
    <location>
        <begin position="110"/>
        <end position="145"/>
    </location>
</feature>
<evidence type="ECO:0000313" key="3">
    <source>
        <dbReference type="EMBL" id="CAC5409602.1"/>
    </source>
</evidence>
<dbReference type="PROSITE" id="PS50222">
    <property type="entry name" value="EF_HAND_2"/>
    <property type="match status" value="1"/>
</dbReference>
<dbReference type="Pfam" id="PF01067">
    <property type="entry name" value="Calpain_III"/>
    <property type="match status" value="1"/>
</dbReference>
<protein>
    <submittedName>
        <fullName evidence="3">CAPNN</fullName>
        <ecNumber evidence="3">3.4.22.-</ecNumber>
    </submittedName>
</protein>
<dbReference type="Proteomes" id="UP000507470">
    <property type="component" value="Unassembled WGS sequence"/>
</dbReference>
<organism evidence="3 4">
    <name type="scientific">Mytilus coruscus</name>
    <name type="common">Sea mussel</name>
    <dbReference type="NCBI Taxonomy" id="42192"/>
    <lineage>
        <taxon>Eukaryota</taxon>
        <taxon>Metazoa</taxon>
        <taxon>Spiralia</taxon>
        <taxon>Lophotrochozoa</taxon>
        <taxon>Mollusca</taxon>
        <taxon>Bivalvia</taxon>
        <taxon>Autobranchia</taxon>
        <taxon>Pteriomorphia</taxon>
        <taxon>Mytilida</taxon>
        <taxon>Mytiloidea</taxon>
        <taxon>Mytilidae</taxon>
        <taxon>Mytilinae</taxon>
        <taxon>Mytilus</taxon>
    </lineage>
</organism>
<dbReference type="SUPFAM" id="SSF49758">
    <property type="entry name" value="Calpain large subunit, middle domain (domain III)"/>
    <property type="match status" value="1"/>
</dbReference>
<dbReference type="SMART" id="SM00720">
    <property type="entry name" value="calpain_III"/>
    <property type="match status" value="1"/>
</dbReference>
<dbReference type="GO" id="GO:0006508">
    <property type="term" value="P:proteolysis"/>
    <property type="evidence" value="ECO:0007669"/>
    <property type="project" value="InterPro"/>
</dbReference>
<keyword evidence="4" id="KW-1185">Reference proteome</keyword>
<dbReference type="PANTHER" id="PTHR10183:SF427">
    <property type="entry name" value="CALPAIN-9-LIKE ISOFORM X1"/>
    <property type="match status" value="1"/>
</dbReference>
<proteinExistence type="inferred from homology"/>
<name>A0A6J8DPQ9_MYTCO</name>
<gene>
    <name evidence="3" type="ORF">MCOR_42864</name>
</gene>
<dbReference type="InterPro" id="IPR022684">
    <property type="entry name" value="Calpain_cysteine_protease"/>
</dbReference>
<dbReference type="AlphaFoldDB" id="A0A6J8DPQ9"/>
<dbReference type="GO" id="GO:0005737">
    <property type="term" value="C:cytoplasm"/>
    <property type="evidence" value="ECO:0007669"/>
    <property type="project" value="TreeGrafter"/>
</dbReference>
<dbReference type="EMBL" id="CACVKT020007645">
    <property type="protein sequence ID" value="CAC5409602.1"/>
    <property type="molecule type" value="Genomic_DNA"/>
</dbReference>
<dbReference type="OrthoDB" id="6161265at2759"/>
<evidence type="ECO:0000259" key="2">
    <source>
        <dbReference type="PROSITE" id="PS50222"/>
    </source>
</evidence>